<dbReference type="AlphaFoldDB" id="A0A4Q7CKG0"/>
<accession>A0A4Q7CKG0</accession>
<keyword evidence="1" id="KW-0012">Acyltransferase</keyword>
<dbReference type="GO" id="GO:0016746">
    <property type="term" value="F:acyltransferase activity"/>
    <property type="evidence" value="ECO:0007669"/>
    <property type="project" value="UniProtKB-KW"/>
</dbReference>
<organism evidence="1 2">
    <name type="scientific">Staphylococcus condimenti</name>
    <dbReference type="NCBI Taxonomy" id="70255"/>
    <lineage>
        <taxon>Bacteria</taxon>
        <taxon>Bacillati</taxon>
        <taxon>Bacillota</taxon>
        <taxon>Bacilli</taxon>
        <taxon>Bacillales</taxon>
        <taxon>Staphylococcaceae</taxon>
        <taxon>Staphylococcus</taxon>
    </lineage>
</organism>
<sequence>VKAHGGSNARAYYSAIRQAKFAGEERIVAIMRETVGEA</sequence>
<evidence type="ECO:0000313" key="2">
    <source>
        <dbReference type="Proteomes" id="UP000293854"/>
    </source>
</evidence>
<reference evidence="1 2" key="1">
    <citation type="submission" date="2018-11" db="EMBL/GenBank/DDBJ databases">
        <title>Genomic profiling of Staphylococcus species from a Poultry farm system in KwaZulu-Natal, South Africa.</title>
        <authorList>
            <person name="Amoako D.G."/>
            <person name="Somboro A.M."/>
            <person name="Abia A.L.K."/>
            <person name="Bester L.A."/>
            <person name="Essack S.Y."/>
        </authorList>
    </citation>
    <scope>NUCLEOTIDE SEQUENCE [LARGE SCALE GENOMIC DNA]</scope>
    <source>
        <strain evidence="1 2">SA11</strain>
    </source>
</reference>
<name>A0A4Q7CKG0_9STAP</name>
<proteinExistence type="predicted"/>
<dbReference type="EMBL" id="RQTE01000649">
    <property type="protein sequence ID" value="RZH98186.1"/>
    <property type="molecule type" value="Genomic_DNA"/>
</dbReference>
<dbReference type="Proteomes" id="UP000293854">
    <property type="component" value="Unassembled WGS sequence"/>
</dbReference>
<keyword evidence="1" id="KW-0808">Transferase</keyword>
<comment type="caution">
    <text evidence="1">The sequence shown here is derived from an EMBL/GenBank/DDBJ whole genome shotgun (WGS) entry which is preliminary data.</text>
</comment>
<protein>
    <submittedName>
        <fullName evidence="1">Phosphate acyltransferase</fullName>
    </submittedName>
</protein>
<feature type="non-terminal residue" evidence="1">
    <location>
        <position position="1"/>
    </location>
</feature>
<gene>
    <name evidence="1" type="ORF">EIG99_14500</name>
</gene>
<evidence type="ECO:0000313" key="1">
    <source>
        <dbReference type="EMBL" id="RZH98186.1"/>
    </source>
</evidence>